<evidence type="ECO:0000256" key="1">
    <source>
        <dbReference type="SAM" id="MobiDB-lite"/>
    </source>
</evidence>
<feature type="region of interest" description="Disordered" evidence="1">
    <location>
        <begin position="276"/>
        <end position="391"/>
    </location>
</feature>
<sequence length="391" mass="42381">MVPRDYLIKLVVKYRFGIPPNIEANGYYQLKKDAGIEDVQSRSTIYQLTKSMVGDENHKISVAICTRVAIVSENFSTVDSYFFAYPQDLQAALEQIKDTVRTYRPLSEGLPEATVIDTTGAKSIAAFPPTSQSRDKTSCPGFNDTYWSYARQSTEDNTASDRSLDARKLAGALGGGWSGSDDTPKSTESLKKQTSFKHKAKVFPLSVPSPALRYPSPTNSASSDKDNDALFAASTFCPRLGSRRWDSAVDLDIHAESQQLIRKQPVSKVDTAKVDKHLLPPSQGSPATPETLTSSVPLPDPPSRQRTTTLSSISAWPHPPTSIPPSPSPSPTLASSPTSTLKGDNRDSYIDHVRQPSPAFATMTVGMPVNTDDLSVSDKRPILGNTGGDVC</sequence>
<feature type="region of interest" description="Disordered" evidence="1">
    <location>
        <begin position="207"/>
        <end position="226"/>
    </location>
</feature>
<feature type="compositionally biased region" description="Basic and acidic residues" evidence="1">
    <location>
        <begin position="343"/>
        <end position="354"/>
    </location>
</feature>
<reference evidence="2" key="2">
    <citation type="submission" date="2020-11" db="EMBL/GenBank/DDBJ databases">
        <authorList>
            <consortium name="DOE Joint Genome Institute"/>
            <person name="Kuo A."/>
            <person name="Miyauchi S."/>
            <person name="Kiss E."/>
            <person name="Drula E."/>
            <person name="Kohler A."/>
            <person name="Sanchez-Garcia M."/>
            <person name="Andreopoulos B."/>
            <person name="Barry K.W."/>
            <person name="Bonito G."/>
            <person name="Buee M."/>
            <person name="Carver A."/>
            <person name="Chen C."/>
            <person name="Cichocki N."/>
            <person name="Clum A."/>
            <person name="Culley D."/>
            <person name="Crous P.W."/>
            <person name="Fauchery L."/>
            <person name="Girlanda M."/>
            <person name="Hayes R."/>
            <person name="Keri Z."/>
            <person name="Labutti K."/>
            <person name="Lipzen A."/>
            <person name="Lombard V."/>
            <person name="Magnuson J."/>
            <person name="Maillard F."/>
            <person name="Morin E."/>
            <person name="Murat C."/>
            <person name="Nolan M."/>
            <person name="Ohm R."/>
            <person name="Pangilinan J."/>
            <person name="Pereira M."/>
            <person name="Perotto S."/>
            <person name="Peter M."/>
            <person name="Riley R."/>
            <person name="Sitrit Y."/>
            <person name="Stielow B."/>
            <person name="Szollosi G."/>
            <person name="Zifcakova L."/>
            <person name="Stursova M."/>
            <person name="Spatafora J.W."/>
            <person name="Tedersoo L."/>
            <person name="Vaario L.-M."/>
            <person name="Yamada A."/>
            <person name="Yan M."/>
            <person name="Wang P."/>
            <person name="Xu J."/>
            <person name="Bruns T."/>
            <person name="Baldrian P."/>
            <person name="Vilgalys R."/>
            <person name="Henrissat B."/>
            <person name="Grigoriev I.V."/>
            <person name="Hibbett D."/>
            <person name="Nagy L.G."/>
            <person name="Martin F.M."/>
        </authorList>
    </citation>
    <scope>NUCLEOTIDE SEQUENCE</scope>
    <source>
        <strain evidence="2">UH-Tt-Lm1</strain>
    </source>
</reference>
<feature type="compositionally biased region" description="Polar residues" evidence="1">
    <location>
        <begin position="282"/>
        <end position="296"/>
    </location>
</feature>
<dbReference type="AlphaFoldDB" id="A0A9P6H4L4"/>
<feature type="compositionally biased region" description="Basic and acidic residues" evidence="1">
    <location>
        <begin position="182"/>
        <end position="191"/>
    </location>
</feature>
<gene>
    <name evidence="2" type="ORF">BJ322DRAFT_1184220</name>
</gene>
<feature type="region of interest" description="Disordered" evidence="1">
    <location>
        <begin position="173"/>
        <end position="195"/>
    </location>
</feature>
<proteinExistence type="predicted"/>
<evidence type="ECO:0000313" key="2">
    <source>
        <dbReference type="EMBL" id="KAF9777379.1"/>
    </source>
</evidence>
<protein>
    <submittedName>
        <fullName evidence="2">Uncharacterized protein</fullName>
    </submittedName>
</protein>
<keyword evidence="3" id="KW-1185">Reference proteome</keyword>
<feature type="compositionally biased region" description="Low complexity" evidence="1">
    <location>
        <begin position="331"/>
        <end position="340"/>
    </location>
</feature>
<accession>A0A9P6H4L4</accession>
<feature type="compositionally biased region" description="Pro residues" evidence="1">
    <location>
        <begin position="317"/>
        <end position="330"/>
    </location>
</feature>
<comment type="caution">
    <text evidence="2">The sequence shown here is derived from an EMBL/GenBank/DDBJ whole genome shotgun (WGS) entry which is preliminary data.</text>
</comment>
<feature type="compositionally biased region" description="Polar residues" evidence="1">
    <location>
        <begin position="304"/>
        <end position="314"/>
    </location>
</feature>
<dbReference type="Proteomes" id="UP000736335">
    <property type="component" value="Unassembled WGS sequence"/>
</dbReference>
<evidence type="ECO:0000313" key="3">
    <source>
        <dbReference type="Proteomes" id="UP000736335"/>
    </source>
</evidence>
<organism evidence="2 3">
    <name type="scientific">Thelephora terrestris</name>
    <dbReference type="NCBI Taxonomy" id="56493"/>
    <lineage>
        <taxon>Eukaryota</taxon>
        <taxon>Fungi</taxon>
        <taxon>Dikarya</taxon>
        <taxon>Basidiomycota</taxon>
        <taxon>Agaricomycotina</taxon>
        <taxon>Agaricomycetes</taxon>
        <taxon>Thelephorales</taxon>
        <taxon>Thelephoraceae</taxon>
        <taxon>Thelephora</taxon>
    </lineage>
</organism>
<dbReference type="EMBL" id="WIUZ02000043">
    <property type="protein sequence ID" value="KAF9777379.1"/>
    <property type="molecule type" value="Genomic_DNA"/>
</dbReference>
<name>A0A9P6H4L4_9AGAM</name>
<reference evidence="2" key="1">
    <citation type="journal article" date="2020" name="Nat. Commun.">
        <title>Large-scale genome sequencing of mycorrhizal fungi provides insights into the early evolution of symbiotic traits.</title>
        <authorList>
            <person name="Miyauchi S."/>
            <person name="Kiss E."/>
            <person name="Kuo A."/>
            <person name="Drula E."/>
            <person name="Kohler A."/>
            <person name="Sanchez-Garcia M."/>
            <person name="Morin E."/>
            <person name="Andreopoulos B."/>
            <person name="Barry K.W."/>
            <person name="Bonito G."/>
            <person name="Buee M."/>
            <person name="Carver A."/>
            <person name="Chen C."/>
            <person name="Cichocki N."/>
            <person name="Clum A."/>
            <person name="Culley D."/>
            <person name="Crous P.W."/>
            <person name="Fauchery L."/>
            <person name="Girlanda M."/>
            <person name="Hayes R.D."/>
            <person name="Keri Z."/>
            <person name="LaButti K."/>
            <person name="Lipzen A."/>
            <person name="Lombard V."/>
            <person name="Magnuson J."/>
            <person name="Maillard F."/>
            <person name="Murat C."/>
            <person name="Nolan M."/>
            <person name="Ohm R.A."/>
            <person name="Pangilinan J."/>
            <person name="Pereira M.F."/>
            <person name="Perotto S."/>
            <person name="Peter M."/>
            <person name="Pfister S."/>
            <person name="Riley R."/>
            <person name="Sitrit Y."/>
            <person name="Stielow J.B."/>
            <person name="Szollosi G."/>
            <person name="Zifcakova L."/>
            <person name="Stursova M."/>
            <person name="Spatafora J.W."/>
            <person name="Tedersoo L."/>
            <person name="Vaario L.M."/>
            <person name="Yamada A."/>
            <person name="Yan M."/>
            <person name="Wang P."/>
            <person name="Xu J."/>
            <person name="Bruns T."/>
            <person name="Baldrian P."/>
            <person name="Vilgalys R."/>
            <person name="Dunand C."/>
            <person name="Henrissat B."/>
            <person name="Grigoriev I.V."/>
            <person name="Hibbett D."/>
            <person name="Nagy L.G."/>
            <person name="Martin F.M."/>
        </authorList>
    </citation>
    <scope>NUCLEOTIDE SEQUENCE</scope>
    <source>
        <strain evidence="2">UH-Tt-Lm1</strain>
    </source>
</reference>